<keyword evidence="3" id="KW-1185">Reference proteome</keyword>
<dbReference type="Proteomes" id="UP001211907">
    <property type="component" value="Unassembled WGS sequence"/>
</dbReference>
<dbReference type="EMBL" id="JADGJH010002055">
    <property type="protein sequence ID" value="KAJ3104478.1"/>
    <property type="molecule type" value="Genomic_DNA"/>
</dbReference>
<accession>A0AAD5STL6</accession>
<dbReference type="Pfam" id="PF00156">
    <property type="entry name" value="Pribosyltran"/>
    <property type="match status" value="1"/>
</dbReference>
<dbReference type="InterPro" id="IPR000836">
    <property type="entry name" value="PRTase_dom"/>
</dbReference>
<feature type="domain" description="Phosphoribosyltransferase" evidence="1">
    <location>
        <begin position="149"/>
        <end position="220"/>
    </location>
</feature>
<feature type="non-terminal residue" evidence="2">
    <location>
        <position position="238"/>
    </location>
</feature>
<gene>
    <name evidence="2" type="ORF">HK100_004050</name>
</gene>
<protein>
    <recommendedName>
        <fullName evidence="1">Phosphoribosyltransferase domain-containing protein</fullName>
    </recommendedName>
</protein>
<reference evidence="2" key="1">
    <citation type="submission" date="2020-05" db="EMBL/GenBank/DDBJ databases">
        <title>Phylogenomic resolution of chytrid fungi.</title>
        <authorList>
            <person name="Stajich J.E."/>
            <person name="Amses K."/>
            <person name="Simmons R."/>
            <person name="Seto K."/>
            <person name="Myers J."/>
            <person name="Bonds A."/>
            <person name="Quandt C.A."/>
            <person name="Barry K."/>
            <person name="Liu P."/>
            <person name="Grigoriev I."/>
            <person name="Longcore J.E."/>
            <person name="James T.Y."/>
        </authorList>
    </citation>
    <scope>NUCLEOTIDE SEQUENCE</scope>
    <source>
        <strain evidence="2">JEL0513</strain>
    </source>
</reference>
<sequence length="238" mass="26811">MLNLLQKLRQTISEALWYCYIRLQVMREPIPPWFDATLVPFFLKRRLIGLQWKLYKEKLAIAASFDKLGLQIENRLTWSRARMILNAAVPQSVPETEIDLIIGLKSGGAFLSHILKTDRFPRADILYMKVSRNSGPAANFGLAQVLDKKLSELASQHLWSLSISEVPDSELVRGKRVLIVDDFVGTGSTILGAVDVVKGLGAADIKIVVLAGTRFERDDVVTWKVDTGYSKRFLVTPW</sequence>
<comment type="caution">
    <text evidence="2">The sequence shown here is derived from an EMBL/GenBank/DDBJ whole genome shotgun (WGS) entry which is preliminary data.</text>
</comment>
<organism evidence="2 3">
    <name type="scientific">Physocladia obscura</name>
    <dbReference type="NCBI Taxonomy" id="109957"/>
    <lineage>
        <taxon>Eukaryota</taxon>
        <taxon>Fungi</taxon>
        <taxon>Fungi incertae sedis</taxon>
        <taxon>Chytridiomycota</taxon>
        <taxon>Chytridiomycota incertae sedis</taxon>
        <taxon>Chytridiomycetes</taxon>
        <taxon>Chytridiales</taxon>
        <taxon>Chytriomycetaceae</taxon>
        <taxon>Physocladia</taxon>
    </lineage>
</organism>
<proteinExistence type="predicted"/>
<name>A0AAD5STL6_9FUNG</name>
<dbReference type="CDD" id="cd06223">
    <property type="entry name" value="PRTases_typeI"/>
    <property type="match status" value="1"/>
</dbReference>
<evidence type="ECO:0000313" key="2">
    <source>
        <dbReference type="EMBL" id="KAJ3104478.1"/>
    </source>
</evidence>
<dbReference type="InterPro" id="IPR029057">
    <property type="entry name" value="PRTase-like"/>
</dbReference>
<dbReference type="SUPFAM" id="SSF53271">
    <property type="entry name" value="PRTase-like"/>
    <property type="match status" value="1"/>
</dbReference>
<dbReference type="AlphaFoldDB" id="A0AAD5STL6"/>
<evidence type="ECO:0000259" key="1">
    <source>
        <dbReference type="Pfam" id="PF00156"/>
    </source>
</evidence>
<dbReference type="Gene3D" id="3.40.50.2020">
    <property type="match status" value="1"/>
</dbReference>
<evidence type="ECO:0000313" key="3">
    <source>
        <dbReference type="Proteomes" id="UP001211907"/>
    </source>
</evidence>